<protein>
    <submittedName>
        <fullName evidence="6">PstS family phosphate ABC transporter substrate-binding protein</fullName>
    </submittedName>
</protein>
<dbReference type="KEGG" id="pmet:G4Y79_04135"/>
<accession>A0A7S8IFH0</accession>
<dbReference type="GO" id="GO:0042301">
    <property type="term" value="F:phosphate ion binding"/>
    <property type="evidence" value="ECO:0007669"/>
    <property type="project" value="InterPro"/>
</dbReference>
<sequence length="621" mass="67411">MQKFRFGLFVTVILALVMALPAFAQDIVELPEVDPLDVTGDVVTAGSSTVYPLSERMVEVFRDAGYAGEISIDEIGSGAGFERFCVAGETDISNASRAIRDTEIESCNEIGREPIEFRIGTDAITVAVSSDNDFVTDVTTEELAQIFSTAETWADVRAEWPAEPIQRFIPGTDSGTFDYFVEEIFEEDEAPILAASNTQLSENDNVLVQGIQGSPYAIGFFGFAYYAENEDTLNAVSIDGVTPTAETAEDGSYPLARPLFIYSDATIMAEKPQVAQFINYYLTHVNEEISEVGYFPASDAALNGAREAWLEATGMSTGEDMEATEEAMEEVELVELPAVDPLDVTGDVVTAGSSTVYPLSERMVEVFRDAGYAGEISIDEIGSGAGFERFCVAGETDISNASRAIRDTEIESCNEIGREPIEFRIGTDAITVAVSSDNDFVTDVTTEELAQIFSTAETWADVRAEWPAEPIQRFIPGTDSGTFDYFVEEIFEEDEAPILGASNTQLSENDNVLVQGIQGSPYAIGFFGFAYYAENEDTLNAVSIDGVTPTAETAEDGSYPLARPLFIYSDATIMAEKPQVAQFINYYLTHVNEEISEVGYFPASDAALNGAREAWLAAVGE</sequence>
<reference evidence="6 7" key="1">
    <citation type="submission" date="2020-02" db="EMBL/GenBank/DDBJ databases">
        <authorList>
            <person name="Zheng R.K."/>
            <person name="Sun C.M."/>
        </authorList>
    </citation>
    <scope>NUCLEOTIDE SEQUENCE [LARGE SCALE GENOMIC DNA]</scope>
    <source>
        <strain evidence="7">rifampicinis</strain>
    </source>
</reference>
<feature type="signal peptide" evidence="4">
    <location>
        <begin position="1"/>
        <end position="24"/>
    </location>
</feature>
<dbReference type="SUPFAM" id="SSF53850">
    <property type="entry name" value="Periplasmic binding protein-like II"/>
    <property type="match status" value="2"/>
</dbReference>
<dbReference type="Pfam" id="PF12849">
    <property type="entry name" value="PBP_like_2"/>
    <property type="match status" value="2"/>
</dbReference>
<evidence type="ECO:0000259" key="5">
    <source>
        <dbReference type="Pfam" id="PF12849"/>
    </source>
</evidence>
<evidence type="ECO:0000313" key="7">
    <source>
        <dbReference type="Proteomes" id="UP000594468"/>
    </source>
</evidence>
<evidence type="ECO:0000256" key="1">
    <source>
        <dbReference type="ARBA" id="ARBA00008725"/>
    </source>
</evidence>
<dbReference type="InterPro" id="IPR011862">
    <property type="entry name" value="Phos-bd"/>
</dbReference>
<dbReference type="AlphaFoldDB" id="A0A7S8IFH0"/>
<organism evidence="6 7">
    <name type="scientific">Phototrophicus methaneseepsis</name>
    <dbReference type="NCBI Taxonomy" id="2710758"/>
    <lineage>
        <taxon>Bacteria</taxon>
        <taxon>Bacillati</taxon>
        <taxon>Chloroflexota</taxon>
        <taxon>Candidatus Thermofontia</taxon>
        <taxon>Phototrophicales</taxon>
        <taxon>Phototrophicaceae</taxon>
        <taxon>Phototrophicus</taxon>
    </lineage>
</organism>
<evidence type="ECO:0000256" key="2">
    <source>
        <dbReference type="ARBA" id="ARBA00022448"/>
    </source>
</evidence>
<dbReference type="CDD" id="cd13654">
    <property type="entry name" value="PBP2_phosphate_like_2"/>
    <property type="match status" value="2"/>
</dbReference>
<keyword evidence="7" id="KW-1185">Reference proteome</keyword>
<keyword evidence="3 4" id="KW-0732">Signal</keyword>
<feature type="domain" description="PBP" evidence="5">
    <location>
        <begin position="40"/>
        <end position="282"/>
    </location>
</feature>
<dbReference type="PANTHER" id="PTHR30570:SF1">
    <property type="entry name" value="PHOSPHATE-BINDING PROTEIN PSTS"/>
    <property type="match status" value="1"/>
</dbReference>
<dbReference type="Proteomes" id="UP000594468">
    <property type="component" value="Chromosome"/>
</dbReference>
<gene>
    <name evidence="6" type="ORF">G4Y79_04135</name>
</gene>
<evidence type="ECO:0000313" key="6">
    <source>
        <dbReference type="EMBL" id="QPC83581.1"/>
    </source>
</evidence>
<feature type="chain" id="PRO_5032782371" evidence="4">
    <location>
        <begin position="25"/>
        <end position="621"/>
    </location>
</feature>
<dbReference type="RefSeq" id="WP_195171647.1">
    <property type="nucleotide sequence ID" value="NZ_CP062983.1"/>
</dbReference>
<comment type="similarity">
    <text evidence="1">Belongs to the PstS family.</text>
</comment>
<dbReference type="Gene3D" id="3.40.190.10">
    <property type="entry name" value="Periplasmic binding protein-like II"/>
    <property type="match status" value="4"/>
</dbReference>
<keyword evidence="2" id="KW-0813">Transport</keyword>
<name>A0A7S8IFH0_9CHLR</name>
<evidence type="ECO:0000256" key="4">
    <source>
        <dbReference type="SAM" id="SignalP"/>
    </source>
</evidence>
<dbReference type="PANTHER" id="PTHR30570">
    <property type="entry name" value="PERIPLASMIC PHOSPHATE BINDING COMPONENT OF PHOSPHATE ABC TRANSPORTER"/>
    <property type="match status" value="1"/>
</dbReference>
<proteinExistence type="inferred from homology"/>
<evidence type="ECO:0000256" key="3">
    <source>
        <dbReference type="ARBA" id="ARBA00022729"/>
    </source>
</evidence>
<dbReference type="EMBL" id="CP062983">
    <property type="protein sequence ID" value="QPC83581.1"/>
    <property type="molecule type" value="Genomic_DNA"/>
</dbReference>
<dbReference type="InterPro" id="IPR024370">
    <property type="entry name" value="PBP_domain"/>
</dbReference>
<feature type="domain" description="PBP" evidence="5">
    <location>
        <begin position="346"/>
        <end position="588"/>
    </location>
</feature>
<dbReference type="InterPro" id="IPR050811">
    <property type="entry name" value="Phosphate_ABC_transporter"/>
</dbReference>
<dbReference type="NCBIfam" id="TIGR02136">
    <property type="entry name" value="ptsS_2"/>
    <property type="match status" value="2"/>
</dbReference>